<dbReference type="EMBL" id="NBSK02000008">
    <property type="protein sequence ID" value="KAJ0193461.1"/>
    <property type="molecule type" value="Genomic_DNA"/>
</dbReference>
<proteinExistence type="predicted"/>
<dbReference type="AlphaFoldDB" id="A0A9R1WZG7"/>
<protein>
    <recommendedName>
        <fullName evidence="1">MHD domain-containing protein</fullName>
    </recommendedName>
</protein>
<keyword evidence="3" id="KW-1185">Reference proteome</keyword>
<dbReference type="InterPro" id="IPR028565">
    <property type="entry name" value="MHD"/>
</dbReference>
<dbReference type="InterPro" id="IPR036168">
    <property type="entry name" value="AP2_Mu_C_sf"/>
</dbReference>
<dbReference type="Gene3D" id="2.60.40.1170">
    <property type="entry name" value="Mu homology domain, subdomain B"/>
    <property type="match status" value="1"/>
</dbReference>
<dbReference type="Proteomes" id="UP000235145">
    <property type="component" value="Unassembled WGS sequence"/>
</dbReference>
<name>A0A9R1WZG7_LACSA</name>
<reference evidence="2 3" key="1">
    <citation type="journal article" date="2017" name="Nat. Commun.">
        <title>Genome assembly with in vitro proximity ligation data and whole-genome triplication in lettuce.</title>
        <authorList>
            <person name="Reyes-Chin-Wo S."/>
            <person name="Wang Z."/>
            <person name="Yang X."/>
            <person name="Kozik A."/>
            <person name="Arikit S."/>
            <person name="Song C."/>
            <person name="Xia L."/>
            <person name="Froenicke L."/>
            <person name="Lavelle D.O."/>
            <person name="Truco M.J."/>
            <person name="Xia R."/>
            <person name="Zhu S."/>
            <person name="Xu C."/>
            <person name="Xu H."/>
            <person name="Xu X."/>
            <person name="Cox K."/>
            <person name="Korf I."/>
            <person name="Meyers B.C."/>
            <person name="Michelmore R.W."/>
        </authorList>
    </citation>
    <scope>NUCLEOTIDE SEQUENCE [LARGE SCALE GENOMIC DNA]</scope>
    <source>
        <strain evidence="3">cv. Salinas</strain>
        <tissue evidence="2">Seedlings</tissue>
    </source>
</reference>
<dbReference type="PROSITE" id="PS51072">
    <property type="entry name" value="MHD"/>
    <property type="match status" value="1"/>
</dbReference>
<organism evidence="2 3">
    <name type="scientific">Lactuca sativa</name>
    <name type="common">Garden lettuce</name>
    <dbReference type="NCBI Taxonomy" id="4236"/>
    <lineage>
        <taxon>Eukaryota</taxon>
        <taxon>Viridiplantae</taxon>
        <taxon>Streptophyta</taxon>
        <taxon>Embryophyta</taxon>
        <taxon>Tracheophyta</taxon>
        <taxon>Spermatophyta</taxon>
        <taxon>Magnoliopsida</taxon>
        <taxon>eudicotyledons</taxon>
        <taxon>Gunneridae</taxon>
        <taxon>Pentapetalae</taxon>
        <taxon>asterids</taxon>
        <taxon>campanulids</taxon>
        <taxon>Asterales</taxon>
        <taxon>Asteraceae</taxon>
        <taxon>Cichorioideae</taxon>
        <taxon>Cichorieae</taxon>
        <taxon>Lactucinae</taxon>
        <taxon>Lactuca</taxon>
    </lineage>
</organism>
<accession>A0A9R1WZG7</accession>
<evidence type="ECO:0000259" key="1">
    <source>
        <dbReference type="PROSITE" id="PS51072"/>
    </source>
</evidence>
<sequence length="116" mass="12509">MAFGTGSVVAHRAVDSIMGPRIIQHETIGVAIPDASVTNTSVSDSCGMHSKAFTNVGLNDRVLLEAQGRTTKGKAIYLGDIKFHQCVLLAHFENDRTISFVPPDGAFDLMTYRLST</sequence>
<evidence type="ECO:0000313" key="2">
    <source>
        <dbReference type="EMBL" id="KAJ0193461.1"/>
    </source>
</evidence>
<dbReference type="PANTHER" id="PTHR10529">
    <property type="entry name" value="AP COMPLEX SUBUNIT MU"/>
    <property type="match status" value="1"/>
</dbReference>
<feature type="domain" description="MHD" evidence="1">
    <location>
        <begin position="9"/>
        <end position="116"/>
    </location>
</feature>
<evidence type="ECO:0000313" key="3">
    <source>
        <dbReference type="Proteomes" id="UP000235145"/>
    </source>
</evidence>
<dbReference type="InterPro" id="IPR050431">
    <property type="entry name" value="Adaptor_comp_med_subunit"/>
</dbReference>
<dbReference type="Pfam" id="PF00928">
    <property type="entry name" value="Adap_comp_sub"/>
    <property type="match status" value="1"/>
</dbReference>
<comment type="caution">
    <text evidence="2">The sequence shown here is derived from an EMBL/GenBank/DDBJ whole genome shotgun (WGS) entry which is preliminary data.</text>
</comment>
<dbReference type="SUPFAM" id="SSF49447">
    <property type="entry name" value="Second domain of Mu2 adaptin subunit (ap50) of ap2 adaptor"/>
    <property type="match status" value="1"/>
</dbReference>
<gene>
    <name evidence="2" type="ORF">LSAT_V11C800427030</name>
</gene>